<dbReference type="Pfam" id="PF13302">
    <property type="entry name" value="Acetyltransf_3"/>
    <property type="match status" value="1"/>
</dbReference>
<sequence length="128" mass="14265">GDAPELYRLLQTNRDSLKRFLPIYEDGLSSCESVKRYLETDQSFPNRYRFGISDGAVLVGQQTLYPVGNNNGEVTTWVAAEFSGNDYAARAGKLLVEFAFDRLGFTKLISHVDIRNKAALKLVLDSGL</sequence>
<dbReference type="GO" id="GO:0016747">
    <property type="term" value="F:acyltransferase activity, transferring groups other than amino-acyl groups"/>
    <property type="evidence" value="ECO:0007669"/>
    <property type="project" value="InterPro"/>
</dbReference>
<dbReference type="Gene3D" id="3.40.630.30">
    <property type="match status" value="1"/>
</dbReference>
<dbReference type="InterPro" id="IPR016181">
    <property type="entry name" value="Acyl_CoA_acyltransferase"/>
</dbReference>
<name>A0A1F7HG60_9BACT</name>
<dbReference type="SUPFAM" id="SSF55729">
    <property type="entry name" value="Acyl-CoA N-acyltransferases (Nat)"/>
    <property type="match status" value="1"/>
</dbReference>
<feature type="non-terminal residue" evidence="2">
    <location>
        <position position="1"/>
    </location>
</feature>
<evidence type="ECO:0000259" key="1">
    <source>
        <dbReference type="PROSITE" id="PS51186"/>
    </source>
</evidence>
<organism evidence="2 3">
    <name type="scientific">Candidatus Roizmanbacteria bacterium RIFCSPHIGHO2_12_FULL_33_9</name>
    <dbReference type="NCBI Taxonomy" id="1802045"/>
    <lineage>
        <taxon>Bacteria</taxon>
        <taxon>Candidatus Roizmaniibacteriota</taxon>
    </lineage>
</organism>
<proteinExistence type="predicted"/>
<dbReference type="AlphaFoldDB" id="A0A1F7HG60"/>
<reference evidence="2 3" key="1">
    <citation type="journal article" date="2016" name="Nat. Commun.">
        <title>Thousands of microbial genomes shed light on interconnected biogeochemical processes in an aquifer system.</title>
        <authorList>
            <person name="Anantharaman K."/>
            <person name="Brown C.T."/>
            <person name="Hug L.A."/>
            <person name="Sharon I."/>
            <person name="Castelle C.J."/>
            <person name="Probst A.J."/>
            <person name="Thomas B.C."/>
            <person name="Singh A."/>
            <person name="Wilkins M.J."/>
            <person name="Karaoz U."/>
            <person name="Brodie E.L."/>
            <person name="Williams K.H."/>
            <person name="Hubbard S.S."/>
            <person name="Banfield J.F."/>
        </authorList>
    </citation>
    <scope>NUCLEOTIDE SEQUENCE [LARGE SCALE GENOMIC DNA]</scope>
</reference>
<gene>
    <name evidence="2" type="ORF">A3F29_03620</name>
</gene>
<comment type="caution">
    <text evidence="2">The sequence shown here is derived from an EMBL/GenBank/DDBJ whole genome shotgun (WGS) entry which is preliminary data.</text>
</comment>
<dbReference type="InterPro" id="IPR000182">
    <property type="entry name" value="GNAT_dom"/>
</dbReference>
<accession>A0A1F7HG60</accession>
<evidence type="ECO:0000313" key="2">
    <source>
        <dbReference type="EMBL" id="OGK30228.1"/>
    </source>
</evidence>
<feature type="domain" description="N-acetyltransferase" evidence="1">
    <location>
        <begin position="5"/>
        <end position="128"/>
    </location>
</feature>
<dbReference type="EMBL" id="MFZV01000049">
    <property type="protein sequence ID" value="OGK30228.1"/>
    <property type="molecule type" value="Genomic_DNA"/>
</dbReference>
<protein>
    <recommendedName>
        <fullName evidence="1">N-acetyltransferase domain-containing protein</fullName>
    </recommendedName>
</protein>
<dbReference type="PROSITE" id="PS51186">
    <property type="entry name" value="GNAT"/>
    <property type="match status" value="1"/>
</dbReference>
<dbReference type="Proteomes" id="UP000177199">
    <property type="component" value="Unassembled WGS sequence"/>
</dbReference>
<evidence type="ECO:0000313" key="3">
    <source>
        <dbReference type="Proteomes" id="UP000177199"/>
    </source>
</evidence>
<feature type="non-terminal residue" evidence="2">
    <location>
        <position position="128"/>
    </location>
</feature>